<dbReference type="InterPro" id="IPR000440">
    <property type="entry name" value="NADH_UbQ/plastoQ_OxRdtase_su3"/>
</dbReference>
<dbReference type="GO" id="GO:0030964">
    <property type="term" value="C:NADH dehydrogenase complex"/>
    <property type="evidence" value="ECO:0007669"/>
    <property type="project" value="TreeGrafter"/>
</dbReference>
<keyword evidence="5 9" id="KW-0812">Transmembrane</keyword>
<name>A0A9E8YXH4_9HYME</name>
<feature type="transmembrane region" description="Helical" evidence="9">
    <location>
        <begin position="6"/>
        <end position="25"/>
    </location>
</feature>
<keyword evidence="9" id="KW-0520">NAD</keyword>
<evidence type="ECO:0000313" key="10">
    <source>
        <dbReference type="EMBL" id="WAK83097.1"/>
    </source>
</evidence>
<evidence type="ECO:0000256" key="5">
    <source>
        <dbReference type="ARBA" id="ARBA00022692"/>
    </source>
</evidence>
<gene>
    <name evidence="10" type="primary">ND3</name>
</gene>
<comment type="subcellular location">
    <subcellularLocation>
        <location evidence="1">Membrane</location>
    </subcellularLocation>
    <subcellularLocation>
        <location evidence="9">Mitochondrion membrane</location>
        <topology evidence="9">Multi-pass membrane protein</topology>
    </subcellularLocation>
</comment>
<accession>A0A9E8YXH4</accession>
<dbReference type="Gene3D" id="1.20.58.1610">
    <property type="entry name" value="NADH:ubiquinone/plastoquinone oxidoreductase, chain 3"/>
    <property type="match status" value="1"/>
</dbReference>
<comment type="similarity">
    <text evidence="2 9">Belongs to the complex I subunit 3 family.</text>
</comment>
<protein>
    <recommendedName>
        <fullName evidence="3 9">NADH-ubiquinone oxidoreductase chain 3</fullName>
        <ecNumber evidence="9">7.1.1.2</ecNumber>
    </recommendedName>
</protein>
<evidence type="ECO:0000256" key="9">
    <source>
        <dbReference type="RuleBase" id="RU003640"/>
    </source>
</evidence>
<evidence type="ECO:0000256" key="1">
    <source>
        <dbReference type="ARBA" id="ARBA00004370"/>
    </source>
</evidence>
<evidence type="ECO:0000256" key="6">
    <source>
        <dbReference type="ARBA" id="ARBA00022989"/>
    </source>
</evidence>
<comment type="function">
    <text evidence="9">Core subunit of the mitochondrial membrane respiratory chain NADH dehydrogenase (Complex I) which catalyzes electron transfer from NADH through the respiratory chain, using ubiquinone as an electron acceptor. Essential for the catalytic activity of complex I.</text>
</comment>
<comment type="catalytic activity">
    <reaction evidence="8 9">
        <text>a ubiquinone + NADH + 5 H(+)(in) = a ubiquinol + NAD(+) + 4 H(+)(out)</text>
        <dbReference type="Rhea" id="RHEA:29091"/>
        <dbReference type="Rhea" id="RHEA-COMP:9565"/>
        <dbReference type="Rhea" id="RHEA-COMP:9566"/>
        <dbReference type="ChEBI" id="CHEBI:15378"/>
        <dbReference type="ChEBI" id="CHEBI:16389"/>
        <dbReference type="ChEBI" id="CHEBI:17976"/>
        <dbReference type="ChEBI" id="CHEBI:57540"/>
        <dbReference type="ChEBI" id="CHEBI:57945"/>
        <dbReference type="EC" id="7.1.1.2"/>
    </reaction>
</comment>
<keyword evidence="7 9" id="KW-0472">Membrane</keyword>
<keyword evidence="9" id="KW-0679">Respiratory chain</keyword>
<feature type="transmembrane region" description="Helical" evidence="9">
    <location>
        <begin position="89"/>
        <end position="108"/>
    </location>
</feature>
<organism evidence="10">
    <name type="scientific">Janus sp</name>
    <dbReference type="NCBI Taxonomy" id="3003420"/>
    <lineage>
        <taxon>Eukaryota</taxon>
        <taxon>Metazoa</taxon>
        <taxon>Ecdysozoa</taxon>
        <taxon>Arthropoda</taxon>
        <taxon>Hexapoda</taxon>
        <taxon>Insecta</taxon>
        <taxon>Pterygota</taxon>
        <taxon>Neoptera</taxon>
        <taxon>Endopterygota</taxon>
        <taxon>Hymenoptera</taxon>
        <taxon>Cephoidea</taxon>
        <taxon>Cephidae</taxon>
        <taxon>Janus</taxon>
    </lineage>
</organism>
<dbReference type="PANTHER" id="PTHR11058:SF9">
    <property type="entry name" value="NADH-UBIQUINONE OXIDOREDUCTASE CHAIN 3"/>
    <property type="match status" value="1"/>
</dbReference>
<dbReference type="GO" id="GO:0008137">
    <property type="term" value="F:NADH dehydrogenase (ubiquinone) activity"/>
    <property type="evidence" value="ECO:0007669"/>
    <property type="project" value="UniProtKB-UniRule"/>
</dbReference>
<reference evidence="10" key="1">
    <citation type="submission" date="2021-12" db="EMBL/GenBank/DDBJ databases">
        <authorList>
            <person name="Niu G."/>
            <person name="Wei M."/>
        </authorList>
    </citation>
    <scope>NUCLEOTIDE SEQUENCE</scope>
</reference>
<keyword evidence="6 9" id="KW-1133">Transmembrane helix</keyword>
<dbReference type="EC" id="7.1.1.2" evidence="9"/>
<evidence type="ECO:0000256" key="2">
    <source>
        <dbReference type="ARBA" id="ARBA00008472"/>
    </source>
</evidence>
<keyword evidence="9" id="KW-0249">Electron transport</keyword>
<dbReference type="InterPro" id="IPR038430">
    <property type="entry name" value="NDAH_ubi_oxred_su3_sf"/>
</dbReference>
<dbReference type="PANTHER" id="PTHR11058">
    <property type="entry name" value="NADH-UBIQUINONE OXIDOREDUCTASE CHAIN 3"/>
    <property type="match status" value="1"/>
</dbReference>
<dbReference type="GO" id="GO:0031966">
    <property type="term" value="C:mitochondrial membrane"/>
    <property type="evidence" value="ECO:0007669"/>
    <property type="project" value="UniProtKB-SubCell"/>
</dbReference>
<sequence>MLMIMYVLMMITLLVMIMLTLNFIISKKKYMDREKSSPFECGFDPLSSTRSPFSLRFYLISLIFLIFDIEIIILLPMMPSLWYSNPLNWLITSMLFSLMLITGVYIEWKEGSLYWMK</sequence>
<dbReference type="EMBL" id="OL757402">
    <property type="protein sequence ID" value="WAK83097.1"/>
    <property type="molecule type" value="Genomic_DNA"/>
</dbReference>
<evidence type="ECO:0000256" key="4">
    <source>
        <dbReference type="ARBA" id="ARBA00022448"/>
    </source>
</evidence>
<proteinExistence type="inferred from homology"/>
<evidence type="ECO:0000256" key="7">
    <source>
        <dbReference type="ARBA" id="ARBA00023136"/>
    </source>
</evidence>
<keyword evidence="9" id="KW-1278">Translocase</keyword>
<dbReference type="Pfam" id="PF00507">
    <property type="entry name" value="Oxidored_q4"/>
    <property type="match status" value="1"/>
</dbReference>
<geneLocation type="mitochondrion" evidence="10"/>
<dbReference type="AlphaFoldDB" id="A0A9E8YXH4"/>
<keyword evidence="9 10" id="KW-0496">Mitochondrion</keyword>
<feature type="transmembrane region" description="Helical" evidence="9">
    <location>
        <begin position="57"/>
        <end position="77"/>
    </location>
</feature>
<keyword evidence="9" id="KW-0830">Ubiquinone</keyword>
<evidence type="ECO:0000256" key="8">
    <source>
        <dbReference type="ARBA" id="ARBA00049551"/>
    </source>
</evidence>
<keyword evidence="4 9" id="KW-0813">Transport</keyword>
<evidence type="ECO:0000256" key="3">
    <source>
        <dbReference type="ARBA" id="ARBA00021007"/>
    </source>
</evidence>